<comment type="caution">
    <text evidence="1">The sequence shown here is derived from an EMBL/GenBank/DDBJ whole genome shotgun (WGS) entry which is preliminary data.</text>
</comment>
<dbReference type="EMBL" id="PVBT01000009">
    <property type="protein sequence ID" value="PRD49803.1"/>
    <property type="molecule type" value="Genomic_DNA"/>
</dbReference>
<proteinExistence type="predicted"/>
<organism evidence="1 2">
    <name type="scientific">Phyllobacterium myrsinacearum</name>
    <dbReference type="NCBI Taxonomy" id="28101"/>
    <lineage>
        <taxon>Bacteria</taxon>
        <taxon>Pseudomonadati</taxon>
        <taxon>Pseudomonadota</taxon>
        <taxon>Alphaproteobacteria</taxon>
        <taxon>Hyphomicrobiales</taxon>
        <taxon>Phyllobacteriaceae</taxon>
        <taxon>Phyllobacterium</taxon>
    </lineage>
</organism>
<dbReference type="AlphaFoldDB" id="A0A2S9JAI0"/>
<evidence type="ECO:0000313" key="2">
    <source>
        <dbReference type="Proteomes" id="UP000238563"/>
    </source>
</evidence>
<keyword evidence="2" id="KW-1185">Reference proteome</keyword>
<sequence>MFLDIALRGDSNLQQLAAAYLTIISRGRQLPDFSHAGGDYLSSDTDRYRAAKLQPLRYSRAFIRNRIRTGTQGGEA</sequence>
<dbReference type="Proteomes" id="UP000238563">
    <property type="component" value="Unassembled WGS sequence"/>
</dbReference>
<protein>
    <submittedName>
        <fullName evidence="1">Uncharacterized protein</fullName>
    </submittedName>
</protein>
<evidence type="ECO:0000313" key="1">
    <source>
        <dbReference type="EMBL" id="PRD49803.1"/>
    </source>
</evidence>
<gene>
    <name evidence="1" type="ORF">C5750_23485</name>
</gene>
<reference evidence="1 2" key="1">
    <citation type="submission" date="2018-02" db="EMBL/GenBank/DDBJ databases">
        <title>The draft genome of Phyllobacterium myrsinacearum DSM5892.</title>
        <authorList>
            <person name="Li L."/>
            <person name="Liu L."/>
            <person name="Zhang X."/>
            <person name="Wang T."/>
        </authorList>
    </citation>
    <scope>NUCLEOTIDE SEQUENCE [LARGE SCALE GENOMIC DNA]</scope>
    <source>
        <strain evidence="1 2">DSM 5892</strain>
    </source>
</reference>
<accession>A0A2S9JAI0</accession>
<name>A0A2S9JAI0_9HYPH</name>